<evidence type="ECO:0000256" key="1">
    <source>
        <dbReference type="SAM" id="MobiDB-lite"/>
    </source>
</evidence>
<feature type="region of interest" description="Disordered" evidence="1">
    <location>
        <begin position="83"/>
        <end position="108"/>
    </location>
</feature>
<protein>
    <submittedName>
        <fullName evidence="2">Uncharacterized protein</fullName>
    </submittedName>
</protein>
<organism evidence="2 3">
    <name type="scientific">Patiria miniata</name>
    <name type="common">Bat star</name>
    <name type="synonym">Asterina miniata</name>
    <dbReference type="NCBI Taxonomy" id="46514"/>
    <lineage>
        <taxon>Eukaryota</taxon>
        <taxon>Metazoa</taxon>
        <taxon>Echinodermata</taxon>
        <taxon>Eleutherozoa</taxon>
        <taxon>Asterozoa</taxon>
        <taxon>Asteroidea</taxon>
        <taxon>Valvatacea</taxon>
        <taxon>Valvatida</taxon>
        <taxon>Asterinidae</taxon>
        <taxon>Patiria</taxon>
    </lineage>
</organism>
<dbReference type="EnsemblMetazoa" id="XM_038198415.1">
    <property type="protein sequence ID" value="XP_038054343.1"/>
    <property type="gene ID" value="LOC119726652"/>
</dbReference>
<dbReference type="AlphaFoldDB" id="A0A913ZRF1"/>
<accession>A0A913ZRF1</accession>
<feature type="compositionally biased region" description="Basic residues" evidence="1">
    <location>
        <begin position="86"/>
        <end position="108"/>
    </location>
</feature>
<evidence type="ECO:0000313" key="3">
    <source>
        <dbReference type="Proteomes" id="UP000887568"/>
    </source>
</evidence>
<feature type="compositionally biased region" description="Low complexity" evidence="1">
    <location>
        <begin position="188"/>
        <end position="205"/>
    </location>
</feature>
<dbReference type="EnsemblMetazoa" id="XM_038198414.1">
    <property type="protein sequence ID" value="XP_038054342.1"/>
    <property type="gene ID" value="LOC119726652"/>
</dbReference>
<evidence type="ECO:0000313" key="2">
    <source>
        <dbReference type="EnsemblMetazoa" id="XP_038054343.1"/>
    </source>
</evidence>
<feature type="region of interest" description="Disordered" evidence="1">
    <location>
        <begin position="186"/>
        <end position="206"/>
    </location>
</feature>
<dbReference type="OMA" id="EVKTHEN"/>
<dbReference type="OrthoDB" id="10565663at2759"/>
<name>A0A913ZRF1_PATMI</name>
<dbReference type="Proteomes" id="UP000887568">
    <property type="component" value="Unplaced"/>
</dbReference>
<dbReference type="GeneID" id="119726652"/>
<dbReference type="RefSeq" id="XP_038054343.1">
    <property type="nucleotide sequence ID" value="XM_038198415.1"/>
</dbReference>
<dbReference type="RefSeq" id="XP_038054342.1">
    <property type="nucleotide sequence ID" value="XM_038198414.1"/>
</dbReference>
<reference evidence="2" key="1">
    <citation type="submission" date="2022-11" db="UniProtKB">
        <authorList>
            <consortium name="EnsemblMetazoa"/>
        </authorList>
    </citation>
    <scope>IDENTIFICATION</scope>
</reference>
<proteinExistence type="predicted"/>
<dbReference type="Gene3D" id="6.10.250.2910">
    <property type="match status" value="1"/>
</dbReference>
<keyword evidence="3" id="KW-1185">Reference proteome</keyword>
<sequence>MMLEAADRSFEMTHEIAQQEEVKQFICSGNRREEYITTATTIKKTISMTSPATEEKLLGVTASPTVPLAATACIAGNHGLRETRPARRRRHRRGRTLHRHRLSKHRRDQRARCLKRVIGAPRNNNEFLMSQYDEGLILQEAPISNPKPVHQFDSENERLFYTCLTSALVTGGTDGNLTCSFLTPTRASPSSCGSSPSDYSSLPSSPDEDSGCHGYKDIFFASCGCEQPERTDEEETGCAGVIMDGTDADFLRRNFEEEYANNITRGLEEASKEELVSKCMVLMERLRHLEHGEVTRIARDHVRRSELLPC</sequence>